<evidence type="ECO:0000256" key="1">
    <source>
        <dbReference type="ARBA" id="ARBA00004141"/>
    </source>
</evidence>
<dbReference type="SUPFAM" id="SSF144091">
    <property type="entry name" value="Rhomboid-like"/>
    <property type="match status" value="1"/>
</dbReference>
<dbReference type="GO" id="GO:0004252">
    <property type="term" value="F:serine-type endopeptidase activity"/>
    <property type="evidence" value="ECO:0007669"/>
    <property type="project" value="InterPro"/>
</dbReference>
<keyword evidence="7 8" id="KW-0472">Membrane</keyword>
<feature type="transmembrane region" description="Helical" evidence="8">
    <location>
        <begin position="135"/>
        <end position="153"/>
    </location>
</feature>
<comment type="similarity">
    <text evidence="2">Belongs to the peptidase S54 family.</text>
</comment>
<evidence type="ECO:0000256" key="2">
    <source>
        <dbReference type="ARBA" id="ARBA00009045"/>
    </source>
</evidence>
<evidence type="ECO:0000313" key="11">
    <source>
        <dbReference type="Proteomes" id="UP000202440"/>
    </source>
</evidence>
<dbReference type="PANTHER" id="PTHR43066:SF1">
    <property type="entry name" value="RHOMBOID PROTEIN 2"/>
    <property type="match status" value="1"/>
</dbReference>
<organism evidence="10 11">
    <name type="scientific">Bacterioplanes sanyensis</name>
    <dbReference type="NCBI Taxonomy" id="1249553"/>
    <lineage>
        <taxon>Bacteria</taxon>
        <taxon>Pseudomonadati</taxon>
        <taxon>Pseudomonadota</taxon>
        <taxon>Gammaproteobacteria</taxon>
        <taxon>Oceanospirillales</taxon>
        <taxon>Oceanospirillaceae</taxon>
        <taxon>Bacterioplanes</taxon>
    </lineage>
</organism>
<dbReference type="Gene3D" id="1.20.1540.10">
    <property type="entry name" value="Rhomboid-like"/>
    <property type="match status" value="1"/>
</dbReference>
<dbReference type="Pfam" id="PF01694">
    <property type="entry name" value="Rhomboid"/>
    <property type="match status" value="1"/>
</dbReference>
<proteinExistence type="inferred from homology"/>
<dbReference type="KEGG" id="bsan:CHH28_19050"/>
<name>A0A222FPJ2_9GAMM</name>
<keyword evidence="11" id="KW-1185">Reference proteome</keyword>
<keyword evidence="5" id="KW-0378">Hydrolase</keyword>
<evidence type="ECO:0000259" key="9">
    <source>
        <dbReference type="Pfam" id="PF01694"/>
    </source>
</evidence>
<dbReference type="GO" id="GO:0016020">
    <property type="term" value="C:membrane"/>
    <property type="evidence" value="ECO:0007669"/>
    <property type="project" value="UniProtKB-SubCell"/>
</dbReference>
<accession>A0A222FPJ2</accession>
<evidence type="ECO:0000313" key="10">
    <source>
        <dbReference type="EMBL" id="ASP40632.1"/>
    </source>
</evidence>
<dbReference type="InterPro" id="IPR022764">
    <property type="entry name" value="Peptidase_S54_rhomboid_dom"/>
</dbReference>
<feature type="transmembrane region" description="Helical" evidence="8">
    <location>
        <begin position="59"/>
        <end position="77"/>
    </location>
</feature>
<dbReference type="PANTHER" id="PTHR43066">
    <property type="entry name" value="RHOMBOID-RELATED PROTEIN"/>
    <property type="match status" value="1"/>
</dbReference>
<sequence length="190" mass="20809">MMLQLKRRLLLLCSLALILIAVFAVNAVVGGALNRFGIQPREASAWFHIVLAPFVHSEWWHLFNNLTGLLMLSLISLRHSVRQYLMASVFIVVVSGALVWLFARPAIHIGASGWIFGLWAWQIALALFARSFVNVMVALLVVFAYGGLVYGLLPNHPGVSFEAHIAGAVAGGLFAFLSSLSRGKPETEIE</sequence>
<evidence type="ECO:0000256" key="3">
    <source>
        <dbReference type="ARBA" id="ARBA00022670"/>
    </source>
</evidence>
<comment type="subcellular location">
    <subcellularLocation>
        <location evidence="1">Membrane</location>
        <topology evidence="1">Multi-pass membrane protein</topology>
    </subcellularLocation>
</comment>
<dbReference type="EMBL" id="CP022530">
    <property type="protein sequence ID" value="ASP40632.1"/>
    <property type="molecule type" value="Genomic_DNA"/>
</dbReference>
<dbReference type="OrthoDB" id="465874at2"/>
<dbReference type="AlphaFoldDB" id="A0A222FPJ2"/>
<gene>
    <name evidence="10" type="ORF">CHH28_19050</name>
</gene>
<feature type="transmembrane region" description="Helical" evidence="8">
    <location>
        <begin position="159"/>
        <end position="177"/>
    </location>
</feature>
<dbReference type="Proteomes" id="UP000202440">
    <property type="component" value="Chromosome"/>
</dbReference>
<dbReference type="GO" id="GO:0006508">
    <property type="term" value="P:proteolysis"/>
    <property type="evidence" value="ECO:0007669"/>
    <property type="project" value="UniProtKB-KW"/>
</dbReference>
<evidence type="ECO:0000256" key="6">
    <source>
        <dbReference type="ARBA" id="ARBA00022989"/>
    </source>
</evidence>
<dbReference type="RefSeq" id="WP_094061794.1">
    <property type="nucleotide sequence ID" value="NZ_CP022530.1"/>
</dbReference>
<protein>
    <submittedName>
        <fullName evidence="10">Rhomboid family intramembrane serine protease</fullName>
    </submittedName>
</protein>
<feature type="transmembrane region" description="Helical" evidence="8">
    <location>
        <begin position="109"/>
        <end position="128"/>
    </location>
</feature>
<evidence type="ECO:0000256" key="7">
    <source>
        <dbReference type="ARBA" id="ARBA00023136"/>
    </source>
</evidence>
<evidence type="ECO:0000256" key="4">
    <source>
        <dbReference type="ARBA" id="ARBA00022692"/>
    </source>
</evidence>
<evidence type="ECO:0000256" key="8">
    <source>
        <dbReference type="SAM" id="Phobius"/>
    </source>
</evidence>
<keyword evidence="3 10" id="KW-0645">Protease</keyword>
<keyword evidence="4 8" id="KW-0812">Transmembrane</keyword>
<dbReference type="InterPro" id="IPR035952">
    <property type="entry name" value="Rhomboid-like_sf"/>
</dbReference>
<evidence type="ECO:0000256" key="5">
    <source>
        <dbReference type="ARBA" id="ARBA00022801"/>
    </source>
</evidence>
<feature type="domain" description="Peptidase S54 rhomboid" evidence="9">
    <location>
        <begin position="45"/>
        <end position="178"/>
    </location>
</feature>
<reference evidence="10 11" key="1">
    <citation type="submission" date="2017-07" db="EMBL/GenBank/DDBJ databases">
        <title>Annotated genome sequence of Bacterioplanes sanyensis isolated from Red Sea.</title>
        <authorList>
            <person name="Rehman Z.U."/>
        </authorList>
    </citation>
    <scope>NUCLEOTIDE SEQUENCE [LARGE SCALE GENOMIC DNA]</scope>
    <source>
        <strain evidence="10 11">NV9</strain>
    </source>
</reference>
<feature type="transmembrane region" description="Helical" evidence="8">
    <location>
        <begin position="84"/>
        <end position="103"/>
    </location>
</feature>
<keyword evidence="6 8" id="KW-1133">Transmembrane helix</keyword>